<organism evidence="22 23">
    <name type="scientific">Vigna unguiculata</name>
    <name type="common">Cowpea</name>
    <dbReference type="NCBI Taxonomy" id="3917"/>
    <lineage>
        <taxon>Eukaryota</taxon>
        <taxon>Viridiplantae</taxon>
        <taxon>Streptophyta</taxon>
        <taxon>Embryophyta</taxon>
        <taxon>Tracheophyta</taxon>
        <taxon>Spermatophyta</taxon>
        <taxon>Magnoliopsida</taxon>
        <taxon>eudicotyledons</taxon>
        <taxon>Gunneridae</taxon>
        <taxon>Pentapetalae</taxon>
        <taxon>rosids</taxon>
        <taxon>fabids</taxon>
        <taxon>Fabales</taxon>
        <taxon>Fabaceae</taxon>
        <taxon>Papilionoideae</taxon>
        <taxon>50 kb inversion clade</taxon>
        <taxon>NPAAA clade</taxon>
        <taxon>indigoferoid/millettioid clade</taxon>
        <taxon>Phaseoleae</taxon>
        <taxon>Vigna</taxon>
    </lineage>
</organism>
<keyword evidence="7 20" id="KW-0349">Heme</keyword>
<dbReference type="PROSITE" id="PS50873">
    <property type="entry name" value="PEROXIDASE_4"/>
    <property type="match status" value="1"/>
</dbReference>
<dbReference type="PROSITE" id="PS00436">
    <property type="entry name" value="PEROXIDASE_2"/>
    <property type="match status" value="1"/>
</dbReference>
<dbReference type="EMBL" id="CP039345">
    <property type="protein sequence ID" value="QCD77882.1"/>
    <property type="molecule type" value="Genomic_DNA"/>
</dbReference>
<dbReference type="GO" id="GO:0005576">
    <property type="term" value="C:extracellular region"/>
    <property type="evidence" value="ECO:0007669"/>
    <property type="project" value="UniProtKB-SubCell"/>
</dbReference>
<feature type="binding site" evidence="17">
    <location>
        <position position="72"/>
    </location>
    <ligand>
        <name>Ca(2+)</name>
        <dbReference type="ChEBI" id="CHEBI:29108"/>
        <label>1</label>
    </ligand>
</feature>
<keyword evidence="23" id="KW-1185">Reference proteome</keyword>
<evidence type="ECO:0000256" key="19">
    <source>
        <dbReference type="PIRSR" id="PIRSR600823-5"/>
    </source>
</evidence>
<keyword evidence="6 20" id="KW-0575">Peroxidase</keyword>
<evidence type="ECO:0000256" key="9">
    <source>
        <dbReference type="ARBA" id="ARBA00022729"/>
    </source>
</evidence>
<dbReference type="PROSITE" id="PS00435">
    <property type="entry name" value="PEROXIDASE_1"/>
    <property type="match status" value="1"/>
</dbReference>
<comment type="similarity">
    <text evidence="4">Belongs to the peroxidase family. Ascorbate peroxidase subfamily.</text>
</comment>
<comment type="cofactor">
    <cofactor evidence="17 20">
        <name>heme b</name>
        <dbReference type="ChEBI" id="CHEBI:60344"/>
    </cofactor>
    <text evidence="17 20">Binds 1 heme b (iron(II)-protoporphyrin IX) group per subunit.</text>
</comment>
<feature type="binding site" evidence="17">
    <location>
        <position position="81"/>
    </location>
    <ligand>
        <name>Ca(2+)</name>
        <dbReference type="ChEBI" id="CHEBI:29108"/>
        <label>1</label>
    </ligand>
</feature>
<evidence type="ECO:0000256" key="14">
    <source>
        <dbReference type="ARBA" id="ARBA00023180"/>
    </source>
</evidence>
<dbReference type="Pfam" id="PF00141">
    <property type="entry name" value="peroxidase"/>
    <property type="match status" value="1"/>
</dbReference>
<evidence type="ECO:0000256" key="11">
    <source>
        <dbReference type="ARBA" id="ARBA00023002"/>
    </source>
</evidence>
<dbReference type="GO" id="GO:0140825">
    <property type="term" value="F:lactoperoxidase activity"/>
    <property type="evidence" value="ECO:0007669"/>
    <property type="project" value="UniProtKB-EC"/>
</dbReference>
<dbReference type="CDD" id="cd00693">
    <property type="entry name" value="secretory_peroxidase"/>
    <property type="match status" value="1"/>
</dbReference>
<evidence type="ECO:0000256" key="3">
    <source>
        <dbReference type="ARBA" id="ARBA00004613"/>
    </source>
</evidence>
<evidence type="ECO:0000256" key="16">
    <source>
        <dbReference type="PIRSR" id="PIRSR600823-2"/>
    </source>
</evidence>
<feature type="binding site" evidence="17">
    <location>
        <position position="254"/>
    </location>
    <ligand>
        <name>Ca(2+)</name>
        <dbReference type="ChEBI" id="CHEBI:29108"/>
        <label>2</label>
    </ligand>
</feature>
<dbReference type="FunFam" id="1.10.420.10:FF:000006">
    <property type="entry name" value="Peroxidase"/>
    <property type="match status" value="1"/>
</dbReference>
<feature type="disulfide bond" evidence="19">
    <location>
        <begin position="73"/>
        <end position="78"/>
    </location>
</feature>
<feature type="binding site" evidence="17">
    <location>
        <position position="249"/>
    </location>
    <ligand>
        <name>Ca(2+)</name>
        <dbReference type="ChEBI" id="CHEBI:29108"/>
        <label>2</label>
    </ligand>
</feature>
<evidence type="ECO:0000256" key="6">
    <source>
        <dbReference type="ARBA" id="ARBA00022559"/>
    </source>
</evidence>
<dbReference type="PRINTS" id="PR00461">
    <property type="entry name" value="PLPEROXIDASE"/>
</dbReference>
<evidence type="ECO:0000256" key="12">
    <source>
        <dbReference type="ARBA" id="ARBA00023004"/>
    </source>
</evidence>
<dbReference type="InterPro" id="IPR010255">
    <property type="entry name" value="Haem_peroxidase_sf"/>
</dbReference>
<dbReference type="InterPro" id="IPR033905">
    <property type="entry name" value="Secretory_peroxidase"/>
</dbReference>
<comment type="similarity">
    <text evidence="20">Belongs to the peroxidase family. Classical plant (class III) peroxidase subfamily.</text>
</comment>
<feature type="binding site" evidence="17">
    <location>
        <position position="93"/>
    </location>
    <ligand>
        <name>Ca(2+)</name>
        <dbReference type="ChEBI" id="CHEBI:29108"/>
        <label>1</label>
    </ligand>
</feature>
<accession>A0A4D6KKD0</accession>
<feature type="disulfide bond" evidence="19">
    <location>
        <begin position="208"/>
        <end position="233"/>
    </location>
</feature>
<dbReference type="PANTHER" id="PTHR31388:SF123">
    <property type="entry name" value="PEROXIDASE RIP1"/>
    <property type="match status" value="1"/>
</dbReference>
<keyword evidence="9 20" id="KW-0732">Signal</keyword>
<comment type="subcellular location">
    <subcellularLocation>
        <location evidence="3 20">Secreted</location>
    </subcellularLocation>
</comment>
<dbReference type="GO" id="GO:0042744">
    <property type="term" value="P:hydrogen peroxide catabolic process"/>
    <property type="evidence" value="ECO:0007669"/>
    <property type="project" value="UniProtKB-KW"/>
</dbReference>
<dbReference type="PANTHER" id="PTHR31388">
    <property type="entry name" value="PEROXIDASE 72-RELATED"/>
    <property type="match status" value="1"/>
</dbReference>
<feature type="signal peptide" evidence="20">
    <location>
        <begin position="1"/>
        <end position="28"/>
    </location>
</feature>
<evidence type="ECO:0000313" key="22">
    <source>
        <dbReference type="EMBL" id="QCD77882.1"/>
    </source>
</evidence>
<keyword evidence="11 20" id="KW-0560">Oxidoreductase</keyword>
<feature type="binding site" evidence="17">
    <location>
        <position position="79"/>
    </location>
    <ligand>
        <name>Ca(2+)</name>
        <dbReference type="ChEBI" id="CHEBI:29108"/>
        <label>1</label>
    </ligand>
</feature>
<feature type="disulfide bond" evidence="19">
    <location>
        <begin position="127"/>
        <end position="324"/>
    </location>
</feature>
<dbReference type="GO" id="GO:0046872">
    <property type="term" value="F:metal ion binding"/>
    <property type="evidence" value="ECO:0007669"/>
    <property type="project" value="UniProtKB-UniRule"/>
</dbReference>
<evidence type="ECO:0000256" key="4">
    <source>
        <dbReference type="ARBA" id="ARBA00006873"/>
    </source>
</evidence>
<feature type="site" description="Transition state stabilizer" evidence="18">
    <location>
        <position position="67"/>
    </location>
</feature>
<evidence type="ECO:0000256" key="7">
    <source>
        <dbReference type="ARBA" id="ARBA00022617"/>
    </source>
</evidence>
<comment type="function">
    <text evidence="2">Removal of H(2)O(2), oxidation of toxic reductants, biosynthesis and degradation of lignin, suberization, auxin catabolism, response to environmental stresses such as wounding, pathogen attack and oxidative stress. These functions might be dependent on each isozyme/isoform in each plant tissue.</text>
</comment>
<evidence type="ECO:0000259" key="21">
    <source>
        <dbReference type="PROSITE" id="PS50873"/>
    </source>
</evidence>
<feature type="active site" description="Proton acceptor" evidence="15">
    <location>
        <position position="71"/>
    </location>
</feature>
<keyword evidence="20" id="KW-0376">Hydrogen peroxide</keyword>
<feature type="binding site" evidence="16">
    <location>
        <position position="171"/>
    </location>
    <ligand>
        <name>substrate</name>
    </ligand>
</feature>
<comment type="cofactor">
    <cofactor evidence="17 20">
        <name>Ca(2+)</name>
        <dbReference type="ChEBI" id="CHEBI:29108"/>
    </cofactor>
    <text evidence="17 20">Binds 2 calcium ions per subunit.</text>
</comment>
<evidence type="ECO:0000256" key="5">
    <source>
        <dbReference type="ARBA" id="ARBA00012313"/>
    </source>
</evidence>
<dbReference type="AlphaFoldDB" id="A0A4D6KKD0"/>
<feature type="binding site" evidence="17">
    <location>
        <position position="75"/>
    </location>
    <ligand>
        <name>Ca(2+)</name>
        <dbReference type="ChEBI" id="CHEBI:29108"/>
        <label>1</label>
    </ligand>
</feature>
<reference evidence="22 23" key="1">
    <citation type="submission" date="2019-04" db="EMBL/GenBank/DDBJ databases">
        <title>An improved genome assembly and genetic linkage map for asparagus bean, Vigna unguiculata ssp. sesquipedialis.</title>
        <authorList>
            <person name="Xia Q."/>
            <person name="Zhang R."/>
            <person name="Dong Y."/>
        </authorList>
    </citation>
    <scope>NUCLEOTIDE SEQUENCE [LARGE SCALE GENOMIC DNA]</scope>
    <source>
        <tissue evidence="22">Leaf</tissue>
    </source>
</reference>
<dbReference type="SUPFAM" id="SSF48113">
    <property type="entry name" value="Heme-dependent peroxidases"/>
    <property type="match status" value="1"/>
</dbReference>
<proteinExistence type="inferred from homology"/>
<evidence type="ECO:0000256" key="20">
    <source>
        <dbReference type="RuleBase" id="RU362060"/>
    </source>
</evidence>
<gene>
    <name evidence="22" type="ORF">DEO72_LG1g1510</name>
</gene>
<keyword evidence="12 17" id="KW-0408">Iron</keyword>
<sequence>MIQKDMASHLQHLVVIAMATLLTIPSHAQQLTPDFYNKVCPQALPVIKSVVQRAIFRERRMGASLLRLHFHDCFVNGCDGSVLLDDTPNFTGEKTALPNIGSIRGLEVIDEIKAAVDKACKRPVVSCADILAIAARDSISILGGSVYWYKVALGRRDARTAVKDAANSNLPPPFFSLSQLLSNFQSHGLDLKDLVALSGAHTIGFAQCSTFRNRIYNDTNIDPSFASSLQSTCPKSGGDGNLAPLDRVTPARVDTSYYTSLLTKRGLLHSDQELFNGDGSESDSLVKLYSRNPFAFARDFKASMIKMGNIKPLTGNAGEIRVNCRIVN</sequence>
<keyword evidence="14" id="KW-0325">Glycoprotein</keyword>
<protein>
    <recommendedName>
        <fullName evidence="5 20">Peroxidase</fullName>
        <ecNumber evidence="5 20">1.11.1.7</ecNumber>
    </recommendedName>
</protein>
<dbReference type="Gene3D" id="1.10.420.10">
    <property type="entry name" value="Peroxidase, domain 2"/>
    <property type="match status" value="1"/>
</dbReference>
<evidence type="ECO:0000313" key="23">
    <source>
        <dbReference type="Proteomes" id="UP000501690"/>
    </source>
</evidence>
<evidence type="ECO:0000256" key="15">
    <source>
        <dbReference type="PIRSR" id="PIRSR600823-1"/>
    </source>
</evidence>
<feature type="chain" id="PRO_5019882425" description="Peroxidase" evidence="20">
    <location>
        <begin position="29"/>
        <end position="328"/>
    </location>
</feature>
<evidence type="ECO:0000256" key="18">
    <source>
        <dbReference type="PIRSR" id="PIRSR600823-4"/>
    </source>
</evidence>
<dbReference type="GO" id="GO:0020037">
    <property type="term" value="F:heme binding"/>
    <property type="evidence" value="ECO:0007669"/>
    <property type="project" value="UniProtKB-UniRule"/>
</dbReference>
<keyword evidence="20" id="KW-0964">Secreted</keyword>
<keyword evidence="10 17" id="KW-0106">Calcium</keyword>
<feature type="binding site" evidence="17">
    <location>
        <position position="77"/>
    </location>
    <ligand>
        <name>Ca(2+)</name>
        <dbReference type="ChEBI" id="CHEBI:29108"/>
        <label>1</label>
    </ligand>
</feature>
<feature type="binding site" evidence="17">
    <location>
        <position position="246"/>
    </location>
    <ligand>
        <name>Ca(2+)</name>
        <dbReference type="ChEBI" id="CHEBI:29108"/>
        <label>2</label>
    </ligand>
</feature>
<evidence type="ECO:0000256" key="8">
    <source>
        <dbReference type="ARBA" id="ARBA00022723"/>
    </source>
</evidence>
<dbReference type="InterPro" id="IPR002016">
    <property type="entry name" value="Haem_peroxidase"/>
</dbReference>
<evidence type="ECO:0000256" key="13">
    <source>
        <dbReference type="ARBA" id="ARBA00023157"/>
    </source>
</evidence>
<evidence type="ECO:0000256" key="10">
    <source>
        <dbReference type="ARBA" id="ARBA00022837"/>
    </source>
</evidence>
<dbReference type="GO" id="GO:0006979">
    <property type="term" value="P:response to oxidative stress"/>
    <property type="evidence" value="ECO:0007669"/>
    <property type="project" value="UniProtKB-UniRule"/>
</dbReference>
<feature type="binding site" description="axial binding residue" evidence="17">
    <location>
        <position position="201"/>
    </location>
    <ligand>
        <name>heme b</name>
        <dbReference type="ChEBI" id="CHEBI:60344"/>
    </ligand>
    <ligandPart>
        <name>Fe</name>
        <dbReference type="ChEBI" id="CHEBI:18248"/>
    </ligandPart>
</feature>
<keyword evidence="8 17" id="KW-0479">Metal-binding</keyword>
<dbReference type="InterPro" id="IPR019794">
    <property type="entry name" value="Peroxidases_AS"/>
</dbReference>
<dbReference type="Gene3D" id="1.10.520.10">
    <property type="match status" value="1"/>
</dbReference>
<comment type="catalytic activity">
    <reaction evidence="1 20">
        <text>2 a phenolic donor + H2O2 = 2 a phenolic radical donor + 2 H2O</text>
        <dbReference type="Rhea" id="RHEA:56136"/>
        <dbReference type="ChEBI" id="CHEBI:15377"/>
        <dbReference type="ChEBI" id="CHEBI:16240"/>
        <dbReference type="ChEBI" id="CHEBI:139520"/>
        <dbReference type="ChEBI" id="CHEBI:139521"/>
        <dbReference type="EC" id="1.11.1.7"/>
    </reaction>
</comment>
<name>A0A4D6KKD0_VIGUN</name>
<feature type="binding site" evidence="17">
    <location>
        <position position="202"/>
    </location>
    <ligand>
        <name>Ca(2+)</name>
        <dbReference type="ChEBI" id="CHEBI:29108"/>
        <label>2</label>
    </ligand>
</feature>
<dbReference type="PRINTS" id="PR00458">
    <property type="entry name" value="PEROXIDASE"/>
</dbReference>
<dbReference type="InterPro" id="IPR019793">
    <property type="entry name" value="Peroxidases_heam-ligand_BS"/>
</dbReference>
<dbReference type="FunFam" id="1.10.520.10:FF:000009">
    <property type="entry name" value="Peroxidase"/>
    <property type="match status" value="1"/>
</dbReference>
<keyword evidence="13 19" id="KW-1015">Disulfide bond</keyword>
<feature type="disulfide bond" evidence="19">
    <location>
        <begin position="40"/>
        <end position="120"/>
    </location>
</feature>
<evidence type="ECO:0000256" key="1">
    <source>
        <dbReference type="ARBA" id="ARBA00000189"/>
    </source>
</evidence>
<evidence type="ECO:0000256" key="17">
    <source>
        <dbReference type="PIRSR" id="PIRSR600823-3"/>
    </source>
</evidence>
<dbReference type="InterPro" id="IPR000823">
    <property type="entry name" value="Peroxidase_pln"/>
</dbReference>
<dbReference type="Proteomes" id="UP000501690">
    <property type="component" value="Linkage Group LG1"/>
</dbReference>
<feature type="domain" description="Plant heme peroxidase family profile" evidence="21">
    <location>
        <begin position="30"/>
        <end position="328"/>
    </location>
</feature>
<dbReference type="EC" id="1.11.1.7" evidence="5 20"/>
<evidence type="ECO:0000256" key="2">
    <source>
        <dbReference type="ARBA" id="ARBA00002322"/>
    </source>
</evidence>